<accession>A0A8H8WZ10</accession>
<gene>
    <name evidence="1" type="ORF">mvi_54760</name>
</gene>
<dbReference type="AlphaFoldDB" id="A0A8H8WZ10"/>
<evidence type="ECO:0000313" key="1">
    <source>
        <dbReference type="EMBL" id="BCM87015.1"/>
    </source>
</evidence>
<sequence length="174" mass="20468">MLSVNATVMPAVKWSVGMSKNDYNLWQNHRSDDQIDNQLIYRDPSRGDVVSRVGGIASIYFLNGWQKQVRLAIRDLVEDYIDFFEKEITHCHRKNSRQLQKFDRKKFLNYLDKEIHKGEEEELYCALHHADLKNEDDPGLWQFMASGFSKKRYRSKIIGSKDPYSCELLFKKSG</sequence>
<organism evidence="1 2">
    <name type="scientific">Methylobacterium indicum</name>
    <dbReference type="NCBI Taxonomy" id="1775910"/>
    <lineage>
        <taxon>Bacteria</taxon>
        <taxon>Pseudomonadati</taxon>
        <taxon>Pseudomonadota</taxon>
        <taxon>Alphaproteobacteria</taxon>
        <taxon>Hyphomicrobiales</taxon>
        <taxon>Methylobacteriaceae</taxon>
        <taxon>Methylobacterium</taxon>
    </lineage>
</organism>
<dbReference type="Proteomes" id="UP000663508">
    <property type="component" value="Chromosome"/>
</dbReference>
<proteinExistence type="predicted"/>
<protein>
    <submittedName>
        <fullName evidence="1">Uncharacterized protein</fullName>
    </submittedName>
</protein>
<dbReference type="KEGG" id="mind:mvi_54760"/>
<dbReference type="RefSeq" id="WP_244749111.1">
    <property type="nucleotide sequence ID" value="NZ_AP024145.1"/>
</dbReference>
<evidence type="ECO:0000313" key="2">
    <source>
        <dbReference type="Proteomes" id="UP000663508"/>
    </source>
</evidence>
<name>A0A8H8WZ10_9HYPH</name>
<dbReference type="EMBL" id="AP024145">
    <property type="protein sequence ID" value="BCM87015.1"/>
    <property type="molecule type" value="Genomic_DNA"/>
</dbReference>
<reference evidence="1" key="1">
    <citation type="submission" date="2020-11" db="EMBL/GenBank/DDBJ databases">
        <title>Complete genome sequence of a novel pathogenic Methylobacterium strain isolated from rice in Vietnam.</title>
        <authorList>
            <person name="Lai K."/>
            <person name="Okazaki S."/>
            <person name="Higashi K."/>
            <person name="Mori H."/>
            <person name="Toyoda A."/>
            <person name="Kurokawa K."/>
        </authorList>
    </citation>
    <scope>NUCLEOTIDE SEQUENCE</scope>
    <source>
        <strain evidence="1">VL1</strain>
    </source>
</reference>